<keyword evidence="1" id="KW-0472">Membrane</keyword>
<evidence type="ECO:0000259" key="2">
    <source>
        <dbReference type="PROSITE" id="PS50234"/>
    </source>
</evidence>
<evidence type="ECO:0000313" key="4">
    <source>
        <dbReference type="Proteomes" id="UP000253782"/>
    </source>
</evidence>
<accession>A0A369UPH5</accession>
<dbReference type="SUPFAM" id="SSF53300">
    <property type="entry name" value="vWA-like"/>
    <property type="match status" value="1"/>
</dbReference>
<gene>
    <name evidence="3" type="ORF">DVJ77_09130</name>
</gene>
<dbReference type="PANTHER" id="PTHR22550">
    <property type="entry name" value="SPORE GERMINATION PROTEIN"/>
    <property type="match status" value="1"/>
</dbReference>
<feature type="transmembrane region" description="Helical" evidence="1">
    <location>
        <begin position="15"/>
        <end position="33"/>
    </location>
</feature>
<dbReference type="EMBL" id="QQAH01000008">
    <property type="protein sequence ID" value="RDD81945.1"/>
    <property type="molecule type" value="Genomic_DNA"/>
</dbReference>
<sequence>MFDYIRSAYVWPEFAWPWVALLLPLPWLLWRWVRPASPGQALHLPHPGLRLAAVTTRTSRHVALVLVLAWICLLLAAARPQWVGPPQAQQRSGRALMLAVDLSGSMETEDMRLAGHSVSRFGAVEAIAGDFITRRSGDELGLILFGSRAFLVTPLTYDLSAVQAQLKGAVVGLAGTETAIGDAIAVAAKRLSALPEQARVLVLLTDGVNNAGNISPLDAAQAAKAAGVRIYTIGIGATAMRVADLFGSEIVNPSADLDEGMLRSLAEQTGGRYFRATDTNELAGAYRAVDALEPIVQQGPALRPRHELFRWPLLAGMFLLLLSLLLSPTMRRMPRRRAGVVE</sequence>
<feature type="transmembrane region" description="Helical" evidence="1">
    <location>
        <begin position="62"/>
        <end position="82"/>
    </location>
</feature>
<feature type="transmembrane region" description="Helical" evidence="1">
    <location>
        <begin position="308"/>
        <end position="327"/>
    </location>
</feature>
<keyword evidence="1" id="KW-0812">Transmembrane</keyword>
<protein>
    <submittedName>
        <fullName evidence="3">VWA domain-containing protein</fullName>
    </submittedName>
</protein>
<organism evidence="3 4">
    <name type="scientific">Dyella tabacisoli</name>
    <dbReference type="NCBI Taxonomy" id="2282381"/>
    <lineage>
        <taxon>Bacteria</taxon>
        <taxon>Pseudomonadati</taxon>
        <taxon>Pseudomonadota</taxon>
        <taxon>Gammaproteobacteria</taxon>
        <taxon>Lysobacterales</taxon>
        <taxon>Rhodanobacteraceae</taxon>
        <taxon>Dyella</taxon>
    </lineage>
</organism>
<dbReference type="PROSITE" id="PS50234">
    <property type="entry name" value="VWFA"/>
    <property type="match status" value="1"/>
</dbReference>
<reference evidence="3 4" key="1">
    <citation type="submission" date="2018-07" db="EMBL/GenBank/DDBJ databases">
        <title>Dyella tabacisoli L4-6T, whole genome shotgun sequence.</title>
        <authorList>
            <person name="Zhou X.-K."/>
            <person name="Li W.-J."/>
            <person name="Duan Y.-Q."/>
        </authorList>
    </citation>
    <scope>NUCLEOTIDE SEQUENCE [LARGE SCALE GENOMIC DNA]</scope>
    <source>
        <strain evidence="3 4">L4-6</strain>
    </source>
</reference>
<dbReference type="SMART" id="SM00327">
    <property type="entry name" value="VWA"/>
    <property type="match status" value="1"/>
</dbReference>
<dbReference type="InterPro" id="IPR002035">
    <property type="entry name" value="VWF_A"/>
</dbReference>
<dbReference type="InterPro" id="IPR036465">
    <property type="entry name" value="vWFA_dom_sf"/>
</dbReference>
<dbReference type="Gene3D" id="3.40.50.410">
    <property type="entry name" value="von Willebrand factor, type A domain"/>
    <property type="match status" value="1"/>
</dbReference>
<keyword evidence="1" id="KW-1133">Transmembrane helix</keyword>
<name>A0A369UPH5_9GAMM</name>
<evidence type="ECO:0000256" key="1">
    <source>
        <dbReference type="SAM" id="Phobius"/>
    </source>
</evidence>
<evidence type="ECO:0000313" key="3">
    <source>
        <dbReference type="EMBL" id="RDD81945.1"/>
    </source>
</evidence>
<dbReference type="RefSeq" id="WP_114845161.1">
    <property type="nucleotide sequence ID" value="NZ_JBHSPE010000008.1"/>
</dbReference>
<dbReference type="Proteomes" id="UP000253782">
    <property type="component" value="Unassembled WGS sequence"/>
</dbReference>
<dbReference type="PANTHER" id="PTHR22550:SF18">
    <property type="entry name" value="VWFA DOMAIN-CONTAINING PROTEIN"/>
    <property type="match status" value="1"/>
</dbReference>
<comment type="caution">
    <text evidence="3">The sequence shown here is derived from an EMBL/GenBank/DDBJ whole genome shotgun (WGS) entry which is preliminary data.</text>
</comment>
<feature type="domain" description="VWFA" evidence="2">
    <location>
        <begin position="95"/>
        <end position="289"/>
    </location>
</feature>
<proteinExistence type="predicted"/>
<dbReference type="Pfam" id="PF00092">
    <property type="entry name" value="VWA"/>
    <property type="match status" value="1"/>
</dbReference>
<dbReference type="AlphaFoldDB" id="A0A369UPH5"/>
<dbReference type="OrthoDB" id="6206554at2"/>
<dbReference type="InterPro" id="IPR050768">
    <property type="entry name" value="UPF0353/GerABKA_families"/>
</dbReference>
<keyword evidence="4" id="KW-1185">Reference proteome</keyword>